<dbReference type="Pfam" id="PF00572">
    <property type="entry name" value="Ribosomal_L13"/>
    <property type="match status" value="1"/>
</dbReference>
<comment type="caution">
    <text evidence="7">The sequence shown here is derived from an EMBL/GenBank/DDBJ whole genome shotgun (WGS) entry which is preliminary data.</text>
</comment>
<evidence type="ECO:0000256" key="3">
    <source>
        <dbReference type="ARBA" id="ARBA00023274"/>
    </source>
</evidence>
<name>A0ABP8EA29_9FLAO</name>
<dbReference type="PIRSF" id="PIRSF002181">
    <property type="entry name" value="Ribosomal_L13"/>
    <property type="match status" value="1"/>
</dbReference>
<dbReference type="Proteomes" id="UP001500027">
    <property type="component" value="Unassembled WGS sequence"/>
</dbReference>
<dbReference type="PANTHER" id="PTHR11545:SF2">
    <property type="entry name" value="LARGE RIBOSOMAL SUBUNIT PROTEIN UL13M"/>
    <property type="match status" value="1"/>
</dbReference>
<keyword evidence="8" id="KW-1185">Reference proteome</keyword>
<organism evidence="7 8">
    <name type="scientific">Hyunsoonleella aestuarii</name>
    <dbReference type="NCBI Taxonomy" id="912802"/>
    <lineage>
        <taxon>Bacteria</taxon>
        <taxon>Pseudomonadati</taxon>
        <taxon>Bacteroidota</taxon>
        <taxon>Flavobacteriia</taxon>
        <taxon>Flavobacteriales</taxon>
        <taxon>Flavobacteriaceae</taxon>
    </lineage>
</organism>
<dbReference type="NCBIfam" id="TIGR01066">
    <property type="entry name" value="rplM_bact"/>
    <property type="match status" value="1"/>
</dbReference>
<comment type="similarity">
    <text evidence="1 4 5">Belongs to the universal ribosomal protein uL13 family.</text>
</comment>
<dbReference type="PROSITE" id="PS00783">
    <property type="entry name" value="RIBOSOMAL_L13"/>
    <property type="match status" value="1"/>
</dbReference>
<proteinExistence type="inferred from homology"/>
<dbReference type="InterPro" id="IPR036899">
    <property type="entry name" value="Ribosomal_uL13_sf"/>
</dbReference>
<evidence type="ECO:0000256" key="2">
    <source>
        <dbReference type="ARBA" id="ARBA00022980"/>
    </source>
</evidence>
<comment type="function">
    <text evidence="4 6">This protein is one of the early assembly proteins of the 50S ribosomal subunit, although it is not seen to bind rRNA by itself. It is important during the early stages of 50S assembly.</text>
</comment>
<sequence>MDTLSYKTISANKATVNKQWVLVDAEGQALGRLASKVAKLLRGKHKPNFTPHVDCGDNVIIINAEKITLSGNKWTDKSYIRHTGYPGGQRSLTATELYGKDPARVVEKSVKGMLPKNKLGADLFRNLTVVVGAEHKHDAQKPKTINLNEFK</sequence>
<dbReference type="HAMAP" id="MF_01366">
    <property type="entry name" value="Ribosomal_uL13"/>
    <property type="match status" value="1"/>
</dbReference>
<protein>
    <recommendedName>
        <fullName evidence="4">Large ribosomal subunit protein uL13</fullName>
    </recommendedName>
</protein>
<dbReference type="InterPro" id="IPR023563">
    <property type="entry name" value="Ribosomal_uL13_CS"/>
</dbReference>
<reference evidence="8" key="1">
    <citation type="journal article" date="2019" name="Int. J. Syst. Evol. Microbiol.">
        <title>The Global Catalogue of Microorganisms (GCM) 10K type strain sequencing project: providing services to taxonomists for standard genome sequencing and annotation.</title>
        <authorList>
            <consortium name="The Broad Institute Genomics Platform"/>
            <consortium name="The Broad Institute Genome Sequencing Center for Infectious Disease"/>
            <person name="Wu L."/>
            <person name="Ma J."/>
        </authorList>
    </citation>
    <scope>NUCLEOTIDE SEQUENCE [LARGE SCALE GENOMIC DNA]</scope>
    <source>
        <strain evidence="8">JCM 17452</strain>
    </source>
</reference>
<dbReference type="Gene3D" id="3.90.1180.10">
    <property type="entry name" value="Ribosomal protein L13"/>
    <property type="match status" value="1"/>
</dbReference>
<evidence type="ECO:0000256" key="5">
    <source>
        <dbReference type="RuleBase" id="RU003877"/>
    </source>
</evidence>
<dbReference type="CDD" id="cd00392">
    <property type="entry name" value="Ribosomal_L13"/>
    <property type="match status" value="1"/>
</dbReference>
<comment type="subunit">
    <text evidence="4">Part of the 50S ribosomal subunit.</text>
</comment>
<dbReference type="SUPFAM" id="SSF52161">
    <property type="entry name" value="Ribosomal protein L13"/>
    <property type="match status" value="1"/>
</dbReference>
<evidence type="ECO:0000313" key="7">
    <source>
        <dbReference type="EMBL" id="GAA4269087.1"/>
    </source>
</evidence>
<dbReference type="GO" id="GO:0005840">
    <property type="term" value="C:ribosome"/>
    <property type="evidence" value="ECO:0007669"/>
    <property type="project" value="UniProtKB-KW"/>
</dbReference>
<gene>
    <name evidence="4 6 7" type="primary">rplM</name>
    <name evidence="7" type="ORF">GCM10022257_11880</name>
</gene>
<dbReference type="RefSeq" id="WP_139000996.1">
    <property type="nucleotide sequence ID" value="NZ_BAABAV010000001.1"/>
</dbReference>
<evidence type="ECO:0000313" key="8">
    <source>
        <dbReference type="Proteomes" id="UP001500027"/>
    </source>
</evidence>
<accession>A0ABP8EA29</accession>
<keyword evidence="2 4" id="KW-0689">Ribosomal protein</keyword>
<evidence type="ECO:0000256" key="4">
    <source>
        <dbReference type="HAMAP-Rule" id="MF_01366"/>
    </source>
</evidence>
<evidence type="ECO:0000256" key="6">
    <source>
        <dbReference type="RuleBase" id="RU003878"/>
    </source>
</evidence>
<dbReference type="InterPro" id="IPR005822">
    <property type="entry name" value="Ribosomal_uL13"/>
</dbReference>
<dbReference type="InterPro" id="IPR005823">
    <property type="entry name" value="Ribosomal_uL13_bac-type"/>
</dbReference>
<keyword evidence="3 4" id="KW-0687">Ribonucleoprotein</keyword>
<dbReference type="PANTHER" id="PTHR11545">
    <property type="entry name" value="RIBOSOMAL PROTEIN L13"/>
    <property type="match status" value="1"/>
</dbReference>
<dbReference type="EMBL" id="BAABAV010000001">
    <property type="protein sequence ID" value="GAA4269087.1"/>
    <property type="molecule type" value="Genomic_DNA"/>
</dbReference>
<evidence type="ECO:0000256" key="1">
    <source>
        <dbReference type="ARBA" id="ARBA00006227"/>
    </source>
</evidence>